<dbReference type="Proteomes" id="UP001165064">
    <property type="component" value="Unassembled WGS sequence"/>
</dbReference>
<proteinExistence type="predicted"/>
<name>A0ACB5T5S8_AMBMO</name>
<comment type="caution">
    <text evidence="1">The sequence shown here is derived from an EMBL/GenBank/DDBJ whole genome shotgun (WGS) entry which is preliminary data.</text>
</comment>
<organism evidence="1 2">
    <name type="scientific">Ambrosiozyma monospora</name>
    <name type="common">Yeast</name>
    <name type="synonym">Endomycopsis monosporus</name>
    <dbReference type="NCBI Taxonomy" id="43982"/>
    <lineage>
        <taxon>Eukaryota</taxon>
        <taxon>Fungi</taxon>
        <taxon>Dikarya</taxon>
        <taxon>Ascomycota</taxon>
        <taxon>Saccharomycotina</taxon>
        <taxon>Pichiomycetes</taxon>
        <taxon>Pichiales</taxon>
        <taxon>Pichiaceae</taxon>
        <taxon>Ambrosiozyma</taxon>
    </lineage>
</organism>
<gene>
    <name evidence="1" type="ORF">Amon02_000513700</name>
</gene>
<reference evidence="1" key="1">
    <citation type="submission" date="2023-04" db="EMBL/GenBank/DDBJ databases">
        <title>Ambrosiozyma monospora NBRC 10751.</title>
        <authorList>
            <person name="Ichikawa N."/>
            <person name="Sato H."/>
            <person name="Tonouchi N."/>
        </authorList>
    </citation>
    <scope>NUCLEOTIDE SEQUENCE</scope>
    <source>
        <strain evidence="1">NBRC 10751</strain>
    </source>
</reference>
<sequence>MYRVSPFTYFISSVLAAGLGNSHVACSEKEFSIIVPPAGQTCQEYMEPYISMAGGYLRDTQDGSCSFCSMSDTNVFLKSLHIEYDQRWRNWGIFLCYLAIDWTIMFFVYWLFRVPKKNDRVKDEANLKSKALVNVDEKPEEKY</sequence>
<evidence type="ECO:0000313" key="1">
    <source>
        <dbReference type="EMBL" id="GME81771.1"/>
    </source>
</evidence>
<dbReference type="EMBL" id="BSXS01003691">
    <property type="protein sequence ID" value="GME81771.1"/>
    <property type="molecule type" value="Genomic_DNA"/>
</dbReference>
<keyword evidence="2" id="KW-1185">Reference proteome</keyword>
<protein>
    <submittedName>
        <fullName evidence="1">Unnamed protein product</fullName>
    </submittedName>
</protein>
<evidence type="ECO:0000313" key="2">
    <source>
        <dbReference type="Proteomes" id="UP001165064"/>
    </source>
</evidence>
<accession>A0ACB5T5S8</accession>